<feature type="chain" id="PRO_5020356605" evidence="9">
    <location>
        <begin position="22"/>
        <end position="777"/>
    </location>
</feature>
<keyword evidence="5 9" id="KW-0732">Signal</keyword>
<protein>
    <submittedName>
        <fullName evidence="11">TonB-dependent receptor</fullName>
    </submittedName>
</protein>
<comment type="similarity">
    <text evidence="8">Belongs to the TonB-dependent receptor family.</text>
</comment>
<dbReference type="Proteomes" id="UP000294850">
    <property type="component" value="Unassembled WGS sequence"/>
</dbReference>
<dbReference type="GO" id="GO:0044718">
    <property type="term" value="P:siderophore transmembrane transport"/>
    <property type="evidence" value="ECO:0007669"/>
    <property type="project" value="TreeGrafter"/>
</dbReference>
<evidence type="ECO:0000256" key="3">
    <source>
        <dbReference type="ARBA" id="ARBA00022452"/>
    </source>
</evidence>
<dbReference type="Gene3D" id="2.60.40.1120">
    <property type="entry name" value="Carboxypeptidase-like, regulatory domain"/>
    <property type="match status" value="1"/>
</dbReference>
<dbReference type="InterPro" id="IPR013784">
    <property type="entry name" value="Carb-bd-like_fold"/>
</dbReference>
<keyword evidence="7 8" id="KW-0998">Cell outer membrane</keyword>
<evidence type="ECO:0000256" key="4">
    <source>
        <dbReference type="ARBA" id="ARBA00022692"/>
    </source>
</evidence>
<proteinExistence type="inferred from homology"/>
<dbReference type="PROSITE" id="PS52016">
    <property type="entry name" value="TONB_DEPENDENT_REC_3"/>
    <property type="match status" value="1"/>
</dbReference>
<evidence type="ECO:0000256" key="8">
    <source>
        <dbReference type="PROSITE-ProRule" id="PRU01360"/>
    </source>
</evidence>
<evidence type="ECO:0000256" key="2">
    <source>
        <dbReference type="ARBA" id="ARBA00022448"/>
    </source>
</evidence>
<gene>
    <name evidence="11" type="ORF">E0F88_03420</name>
</gene>
<evidence type="ECO:0000256" key="6">
    <source>
        <dbReference type="ARBA" id="ARBA00023136"/>
    </source>
</evidence>
<comment type="subcellular location">
    <subcellularLocation>
        <location evidence="1 8">Cell outer membrane</location>
        <topology evidence="1 8">Multi-pass membrane protein</topology>
    </subcellularLocation>
</comment>
<dbReference type="Gene3D" id="2.40.170.20">
    <property type="entry name" value="TonB-dependent receptor, beta-barrel domain"/>
    <property type="match status" value="1"/>
</dbReference>
<dbReference type="InterPro" id="IPR039426">
    <property type="entry name" value="TonB-dep_rcpt-like"/>
</dbReference>
<dbReference type="InterPro" id="IPR036942">
    <property type="entry name" value="Beta-barrel_TonB_sf"/>
</dbReference>
<organism evidence="11 12">
    <name type="scientific">Dyadobacter psychrotolerans</name>
    <dbReference type="NCBI Taxonomy" id="2541721"/>
    <lineage>
        <taxon>Bacteria</taxon>
        <taxon>Pseudomonadati</taxon>
        <taxon>Bacteroidota</taxon>
        <taxon>Cytophagia</taxon>
        <taxon>Cytophagales</taxon>
        <taxon>Spirosomataceae</taxon>
        <taxon>Dyadobacter</taxon>
    </lineage>
</organism>
<dbReference type="InterPro" id="IPR012910">
    <property type="entry name" value="Plug_dom"/>
</dbReference>
<dbReference type="SUPFAM" id="SSF56935">
    <property type="entry name" value="Porins"/>
    <property type="match status" value="1"/>
</dbReference>
<evidence type="ECO:0000256" key="7">
    <source>
        <dbReference type="ARBA" id="ARBA00023237"/>
    </source>
</evidence>
<keyword evidence="2 8" id="KW-0813">Transport</keyword>
<keyword evidence="3 8" id="KW-1134">Transmembrane beta strand</keyword>
<evidence type="ECO:0000313" key="11">
    <source>
        <dbReference type="EMBL" id="TDE18601.1"/>
    </source>
</evidence>
<reference evidence="11 12" key="1">
    <citation type="submission" date="2019-03" db="EMBL/GenBank/DDBJ databases">
        <title>Dyadobacter AR-3-6 sp. nov., isolated from arctic soil.</title>
        <authorList>
            <person name="Chaudhary D.K."/>
        </authorList>
    </citation>
    <scope>NUCLEOTIDE SEQUENCE [LARGE SCALE GENOMIC DNA]</scope>
    <source>
        <strain evidence="11 12">AR-3-6</strain>
    </source>
</reference>
<keyword evidence="11" id="KW-0675">Receptor</keyword>
<feature type="signal peptide" evidence="9">
    <location>
        <begin position="1"/>
        <end position="21"/>
    </location>
</feature>
<dbReference type="PANTHER" id="PTHR30069">
    <property type="entry name" value="TONB-DEPENDENT OUTER MEMBRANE RECEPTOR"/>
    <property type="match status" value="1"/>
</dbReference>
<dbReference type="Pfam" id="PF13715">
    <property type="entry name" value="CarbopepD_reg_2"/>
    <property type="match status" value="1"/>
</dbReference>
<dbReference type="GO" id="GO:0009279">
    <property type="term" value="C:cell outer membrane"/>
    <property type="evidence" value="ECO:0007669"/>
    <property type="project" value="UniProtKB-SubCell"/>
</dbReference>
<evidence type="ECO:0000313" key="12">
    <source>
        <dbReference type="Proteomes" id="UP000294850"/>
    </source>
</evidence>
<evidence type="ECO:0000256" key="9">
    <source>
        <dbReference type="SAM" id="SignalP"/>
    </source>
</evidence>
<dbReference type="GO" id="GO:0015344">
    <property type="term" value="F:siderophore uptake transmembrane transporter activity"/>
    <property type="evidence" value="ECO:0007669"/>
    <property type="project" value="TreeGrafter"/>
</dbReference>
<dbReference type="OrthoDB" id="9812892at2"/>
<evidence type="ECO:0000256" key="5">
    <source>
        <dbReference type="ARBA" id="ARBA00022729"/>
    </source>
</evidence>
<dbReference type="AlphaFoldDB" id="A0A4R5E1J9"/>
<name>A0A4R5E1J9_9BACT</name>
<comment type="caution">
    <text evidence="11">The sequence shown here is derived from an EMBL/GenBank/DDBJ whole genome shotgun (WGS) entry which is preliminary data.</text>
</comment>
<keyword evidence="12" id="KW-1185">Reference proteome</keyword>
<dbReference type="Pfam" id="PF07715">
    <property type="entry name" value="Plug"/>
    <property type="match status" value="1"/>
</dbReference>
<dbReference type="PANTHER" id="PTHR30069:SF29">
    <property type="entry name" value="HEMOGLOBIN AND HEMOGLOBIN-HAPTOGLOBIN-BINDING PROTEIN 1-RELATED"/>
    <property type="match status" value="1"/>
</dbReference>
<dbReference type="Gene3D" id="2.170.130.10">
    <property type="entry name" value="TonB-dependent receptor, plug domain"/>
    <property type="match status" value="1"/>
</dbReference>
<keyword evidence="4 8" id="KW-0812">Transmembrane</keyword>
<dbReference type="GO" id="GO:0030246">
    <property type="term" value="F:carbohydrate binding"/>
    <property type="evidence" value="ECO:0007669"/>
    <property type="project" value="InterPro"/>
</dbReference>
<sequence length="777" mass="87148">MSMRILFLNVFLCLITSVTVAQSHLLSGTVRTSGNEVLSFVSVSLKNTSYSAVTNEAGEFLIPKVAGGNYTLVVSHIGFKVFEKDIIIKDKSVFEQIVLTSEATDLNEVLVKTEKQTKIQETKPISISSIEVKNVISQNVLITDVVDRLSGVRIRRSSSLGESSDISINGMRGNAVRVYIDGLPLEFIYPNFDISTLPLGNLKRIDVYKGVLPVDVGTDALGGGINLITEQKSYNSLKASYSLGSFNTHLADFNLGLTNAKNYFINISGAYHFSDNDYKMNARIYEKNNKVERIRRFHDRYRMAFGAITVGTHSKPWADELKLTLNLSGGDKELQNGARVTGLAFGEANYTAQNLSAILKYDKSFLGEKGLFTTTLNYSDQTLEYVDTTRNVYSWSGKIVGRQGQQGEYSRSNSETYIHSWVNRTSISLKLAPNHKLLFSNLYAKQKLTGIDYLEQNADEDYLRIPQYLTKNVAGIQYEGLYLERLTFSAALKRFDYILNGAENNTFQLVKKKDGIWGYNAALKYDIAEGVFVRASYEKGFLIPLFSQFVGNGAEIVRNTDLLPESSDNVNVGFSVAKPVSKLVNITSTVNGFYRNQHDIIFIGDGVIRRYDNADQVRTVGVEGDVLLTYKNAFSWKTNVTFLRKTFTKVKLVESQFLVGTGFPNNPTFYANSELSWQKVNLVKNDDRFRVYLFYNYIAPFNHITIGQGNSLKNTPEAYVPVQHRLDAGLSYKFPKRALTASVNVLNVLNAELFDNYLVPRAGTNFNIKVIYEISNF</sequence>
<evidence type="ECO:0000259" key="10">
    <source>
        <dbReference type="Pfam" id="PF07715"/>
    </source>
</evidence>
<accession>A0A4R5E1J9</accession>
<dbReference type="SUPFAM" id="SSF49452">
    <property type="entry name" value="Starch-binding domain-like"/>
    <property type="match status" value="1"/>
</dbReference>
<evidence type="ECO:0000256" key="1">
    <source>
        <dbReference type="ARBA" id="ARBA00004571"/>
    </source>
</evidence>
<dbReference type="InterPro" id="IPR037066">
    <property type="entry name" value="Plug_dom_sf"/>
</dbReference>
<feature type="domain" description="TonB-dependent receptor plug" evidence="10">
    <location>
        <begin position="122"/>
        <end position="223"/>
    </location>
</feature>
<dbReference type="EMBL" id="SMFL01000001">
    <property type="protein sequence ID" value="TDE18601.1"/>
    <property type="molecule type" value="Genomic_DNA"/>
</dbReference>
<keyword evidence="6 8" id="KW-0472">Membrane</keyword>